<proteinExistence type="inferred from homology"/>
<dbReference type="KEGG" id="ehx:EMIHUDRAFT_249673"/>
<dbReference type="InterPro" id="IPR002836">
    <property type="entry name" value="PDCD5-like"/>
</dbReference>
<dbReference type="Proteomes" id="UP000013827">
    <property type="component" value="Unassembled WGS sequence"/>
</dbReference>
<dbReference type="GO" id="GO:0005634">
    <property type="term" value="C:nucleus"/>
    <property type="evidence" value="ECO:0007669"/>
    <property type="project" value="TreeGrafter"/>
</dbReference>
<reference evidence="2" key="2">
    <citation type="submission" date="2024-10" db="UniProtKB">
        <authorList>
            <consortium name="EnsemblProtists"/>
        </authorList>
    </citation>
    <scope>IDENTIFICATION</scope>
</reference>
<evidence type="ECO:0000256" key="1">
    <source>
        <dbReference type="ARBA" id="ARBA00010490"/>
    </source>
</evidence>
<dbReference type="GO" id="GO:0003677">
    <property type="term" value="F:DNA binding"/>
    <property type="evidence" value="ECO:0007669"/>
    <property type="project" value="InterPro"/>
</dbReference>
<dbReference type="Pfam" id="PF01984">
    <property type="entry name" value="dsDNA_bind"/>
    <property type="match status" value="1"/>
</dbReference>
<dbReference type="PANTHER" id="PTHR10840:SF0">
    <property type="entry name" value="PROGRAMMED CELL DEATH PROTEIN 5"/>
    <property type="match status" value="1"/>
</dbReference>
<dbReference type="AlphaFoldDB" id="A0A0D3I645"/>
<dbReference type="PANTHER" id="PTHR10840">
    <property type="entry name" value="PROGRAMMED CELL DEATH PROTEIN 5"/>
    <property type="match status" value="1"/>
</dbReference>
<dbReference type="EnsemblProtists" id="EOD06730">
    <property type="protein sequence ID" value="EOD06730"/>
    <property type="gene ID" value="EMIHUDRAFT_249673"/>
</dbReference>
<dbReference type="InterPro" id="IPR036883">
    <property type="entry name" value="PDCD5-like_sf"/>
</dbReference>
<protein>
    <submittedName>
        <fullName evidence="2">Uncharacterized protein</fullName>
    </submittedName>
</protein>
<dbReference type="GO" id="GO:0005829">
    <property type="term" value="C:cytosol"/>
    <property type="evidence" value="ECO:0007669"/>
    <property type="project" value="TreeGrafter"/>
</dbReference>
<organism evidence="2 3">
    <name type="scientific">Emiliania huxleyi (strain CCMP1516)</name>
    <dbReference type="NCBI Taxonomy" id="280463"/>
    <lineage>
        <taxon>Eukaryota</taxon>
        <taxon>Haptista</taxon>
        <taxon>Haptophyta</taxon>
        <taxon>Prymnesiophyceae</taxon>
        <taxon>Isochrysidales</taxon>
        <taxon>Noelaerhabdaceae</taxon>
        <taxon>Emiliania</taxon>
    </lineage>
</organism>
<sequence length="65" mass="7373">MPTQQDVAQAQQKQVEQEQMRADLLVRILSPEAKERLSRIALVKPDKAKRLEEMARAWLKSGAAS</sequence>
<dbReference type="RefSeq" id="XP_005759159.1">
    <property type="nucleotide sequence ID" value="XM_005759102.1"/>
</dbReference>
<keyword evidence="3" id="KW-1185">Reference proteome</keyword>
<comment type="similarity">
    <text evidence="1">Belongs to the PDCD5 family.</text>
</comment>
<reference evidence="3" key="1">
    <citation type="journal article" date="2013" name="Nature">
        <title>Pan genome of the phytoplankton Emiliania underpins its global distribution.</title>
        <authorList>
            <person name="Read B.A."/>
            <person name="Kegel J."/>
            <person name="Klute M.J."/>
            <person name="Kuo A."/>
            <person name="Lefebvre S.C."/>
            <person name="Maumus F."/>
            <person name="Mayer C."/>
            <person name="Miller J."/>
            <person name="Monier A."/>
            <person name="Salamov A."/>
            <person name="Young J."/>
            <person name="Aguilar M."/>
            <person name="Claverie J.M."/>
            <person name="Frickenhaus S."/>
            <person name="Gonzalez K."/>
            <person name="Herman E.K."/>
            <person name="Lin Y.C."/>
            <person name="Napier J."/>
            <person name="Ogata H."/>
            <person name="Sarno A.F."/>
            <person name="Shmutz J."/>
            <person name="Schroeder D."/>
            <person name="de Vargas C."/>
            <person name="Verret F."/>
            <person name="von Dassow P."/>
            <person name="Valentin K."/>
            <person name="Van de Peer Y."/>
            <person name="Wheeler G."/>
            <person name="Dacks J.B."/>
            <person name="Delwiche C.F."/>
            <person name="Dyhrman S.T."/>
            <person name="Glockner G."/>
            <person name="John U."/>
            <person name="Richards T."/>
            <person name="Worden A.Z."/>
            <person name="Zhang X."/>
            <person name="Grigoriev I.V."/>
            <person name="Allen A.E."/>
            <person name="Bidle K."/>
            <person name="Borodovsky M."/>
            <person name="Bowler C."/>
            <person name="Brownlee C."/>
            <person name="Cock J.M."/>
            <person name="Elias M."/>
            <person name="Gladyshev V.N."/>
            <person name="Groth M."/>
            <person name="Guda C."/>
            <person name="Hadaegh A."/>
            <person name="Iglesias-Rodriguez M.D."/>
            <person name="Jenkins J."/>
            <person name="Jones B.M."/>
            <person name="Lawson T."/>
            <person name="Leese F."/>
            <person name="Lindquist E."/>
            <person name="Lobanov A."/>
            <person name="Lomsadze A."/>
            <person name="Malik S.B."/>
            <person name="Marsh M.E."/>
            <person name="Mackinder L."/>
            <person name="Mock T."/>
            <person name="Mueller-Roeber B."/>
            <person name="Pagarete A."/>
            <person name="Parker M."/>
            <person name="Probert I."/>
            <person name="Quesneville H."/>
            <person name="Raines C."/>
            <person name="Rensing S.A."/>
            <person name="Riano-Pachon D.M."/>
            <person name="Richier S."/>
            <person name="Rokitta S."/>
            <person name="Shiraiwa Y."/>
            <person name="Soanes D.M."/>
            <person name="van der Giezen M."/>
            <person name="Wahlund T.M."/>
            <person name="Williams B."/>
            <person name="Wilson W."/>
            <person name="Wolfe G."/>
            <person name="Wurch L.L."/>
        </authorList>
    </citation>
    <scope>NUCLEOTIDE SEQUENCE</scope>
</reference>
<dbReference type="Gene3D" id="1.10.8.140">
    <property type="entry name" value="PDCD5-like"/>
    <property type="match status" value="1"/>
</dbReference>
<dbReference type="HOGENOM" id="CLU_2854380_0_0_1"/>
<evidence type="ECO:0000313" key="3">
    <source>
        <dbReference type="Proteomes" id="UP000013827"/>
    </source>
</evidence>
<accession>A0A0D3I645</accession>
<dbReference type="SUPFAM" id="SSF46950">
    <property type="entry name" value="Double-stranded DNA-binding domain"/>
    <property type="match status" value="1"/>
</dbReference>
<dbReference type="PaxDb" id="2903-EOD06730"/>
<evidence type="ECO:0000313" key="2">
    <source>
        <dbReference type="EnsemblProtists" id="EOD06730"/>
    </source>
</evidence>
<dbReference type="GeneID" id="17252883"/>
<name>A0A0D3I645_EMIH1</name>